<evidence type="ECO:0000256" key="1">
    <source>
        <dbReference type="PROSITE-ProRule" id="PRU00409"/>
    </source>
</evidence>
<dbReference type="RefSeq" id="WP_344466984.1">
    <property type="nucleotide sequence ID" value="NZ_BAAANT010000024.1"/>
</dbReference>
<dbReference type="Gene3D" id="3.30.470.20">
    <property type="entry name" value="ATP-grasp fold, B domain"/>
    <property type="match status" value="1"/>
</dbReference>
<dbReference type="CDD" id="cd00945">
    <property type="entry name" value="Aldolase_Class_I"/>
    <property type="match status" value="1"/>
</dbReference>
<dbReference type="PROSITE" id="PS50975">
    <property type="entry name" value="ATP_GRASP"/>
    <property type="match status" value="1"/>
</dbReference>
<dbReference type="SUPFAM" id="SSF56059">
    <property type="entry name" value="Glutathione synthetase ATP-binding domain-like"/>
    <property type="match status" value="1"/>
</dbReference>
<dbReference type="EMBL" id="BAAANT010000024">
    <property type="protein sequence ID" value="GAA2148353.1"/>
    <property type="molecule type" value="Genomic_DNA"/>
</dbReference>
<keyword evidence="4" id="KW-1185">Reference proteome</keyword>
<keyword evidence="1" id="KW-0067">ATP-binding</keyword>
<evidence type="ECO:0000313" key="3">
    <source>
        <dbReference type="EMBL" id="GAA2148353.1"/>
    </source>
</evidence>
<dbReference type="InterPro" id="IPR011761">
    <property type="entry name" value="ATP-grasp"/>
</dbReference>
<sequence length="417" mass="45356">MTRSRPELDHQVPVLLVKVGHYPQSHSAVGAVRSLGRLGVPAYAIVEDRLTPTALSRYLTGAFVRPSTGCEPPEQLVTMIAAVGRAIGRRSVVVPTDDEAAVLLAEHTEQLSPYFLLPPAPPALPRRLADKGGLHALCRAADVPTPQACAPRDHAELVATARNWGYPLVLKNLAPFTRLSRPVVGHTTVVRDERELLAACPPDVRPSVLLQEYLPPEHSEDWITHLCCGPGGEPLAVFTGLKLRSWPPGAGVTTRACALPNRELAELAARLCRSTGYSGTADLDWRLDLRDGRYKLVDFNPRTGAQFRLFETVDGIDVVRALHLSLTGRPVPQGRQLRRSYGVGQLDLLAVLAAVRRQRRPPRDLRPRRSTERAWLCADDPVPFAAEAARFGGRAARHAVRLAAARWCPGGPPSPGG</sequence>
<reference evidence="3 4" key="1">
    <citation type="journal article" date="2019" name="Int. J. Syst. Evol. Microbiol.">
        <title>The Global Catalogue of Microorganisms (GCM) 10K type strain sequencing project: providing services to taxonomists for standard genome sequencing and annotation.</title>
        <authorList>
            <consortium name="The Broad Institute Genomics Platform"/>
            <consortium name="The Broad Institute Genome Sequencing Center for Infectious Disease"/>
            <person name="Wu L."/>
            <person name="Ma J."/>
        </authorList>
    </citation>
    <scope>NUCLEOTIDE SEQUENCE [LARGE SCALE GENOMIC DNA]</scope>
    <source>
        <strain evidence="3 4">JCM 14560</strain>
    </source>
</reference>
<gene>
    <name evidence="3" type="ORF">GCM10009760_40250</name>
</gene>
<accession>A0ABN2ZVR8</accession>
<proteinExistence type="predicted"/>
<name>A0ABN2ZVR8_9ACTN</name>
<evidence type="ECO:0000259" key="2">
    <source>
        <dbReference type="PROSITE" id="PS50975"/>
    </source>
</evidence>
<keyword evidence="1" id="KW-0547">Nucleotide-binding</keyword>
<protein>
    <recommendedName>
        <fullName evidence="2">ATP-grasp domain-containing protein</fullName>
    </recommendedName>
</protein>
<comment type="caution">
    <text evidence="3">The sequence shown here is derived from an EMBL/GenBank/DDBJ whole genome shotgun (WGS) entry which is preliminary data.</text>
</comment>
<feature type="domain" description="ATP-grasp" evidence="2">
    <location>
        <begin position="135"/>
        <end position="327"/>
    </location>
</feature>
<dbReference type="Proteomes" id="UP001422759">
    <property type="component" value="Unassembled WGS sequence"/>
</dbReference>
<evidence type="ECO:0000313" key="4">
    <source>
        <dbReference type="Proteomes" id="UP001422759"/>
    </source>
</evidence>
<organism evidence="3 4">
    <name type="scientific">Kitasatospora kazusensis</name>
    <dbReference type="NCBI Taxonomy" id="407974"/>
    <lineage>
        <taxon>Bacteria</taxon>
        <taxon>Bacillati</taxon>
        <taxon>Actinomycetota</taxon>
        <taxon>Actinomycetes</taxon>
        <taxon>Kitasatosporales</taxon>
        <taxon>Streptomycetaceae</taxon>
        <taxon>Kitasatospora</taxon>
    </lineage>
</organism>